<dbReference type="STRING" id="421058.SAMN05421866_0726"/>
<feature type="transmembrane region" description="Helical" evidence="1">
    <location>
        <begin position="7"/>
        <end position="24"/>
    </location>
</feature>
<dbReference type="RefSeq" id="WP_073060178.1">
    <property type="nucleotide sequence ID" value="NZ_FQWT01000001.1"/>
</dbReference>
<dbReference type="EMBL" id="FQWT01000001">
    <property type="protein sequence ID" value="SHG52778.1"/>
    <property type="molecule type" value="Genomic_DNA"/>
</dbReference>
<accession>A0A1M5KJ92</accession>
<keyword evidence="3" id="KW-1185">Reference proteome</keyword>
<evidence type="ECO:0000313" key="3">
    <source>
        <dbReference type="Proteomes" id="UP000184047"/>
    </source>
</evidence>
<feature type="transmembrane region" description="Helical" evidence="1">
    <location>
        <begin position="30"/>
        <end position="50"/>
    </location>
</feature>
<sequence>MKTFAKYDFYIQLLILIIGIISIFTMDNSFIGGLSFHFIVGISQLISYIIKLFFKEEKSILFIIYGVFIMPIWISLLLLVIFKSQAYNLLLVIPFFGVYYSPILALVYIFDAYKFYQYQK</sequence>
<keyword evidence="1" id="KW-0472">Membrane</keyword>
<reference evidence="3" key="1">
    <citation type="submission" date="2016-11" db="EMBL/GenBank/DDBJ databases">
        <authorList>
            <person name="Varghese N."/>
            <person name="Submissions S."/>
        </authorList>
    </citation>
    <scope>NUCLEOTIDE SEQUENCE [LARGE SCALE GENOMIC DNA]</scope>
    <source>
        <strain evidence="3">DSM 19055</strain>
    </source>
</reference>
<feature type="transmembrane region" description="Helical" evidence="1">
    <location>
        <begin position="62"/>
        <end position="82"/>
    </location>
</feature>
<keyword evidence="1" id="KW-1133">Transmembrane helix</keyword>
<dbReference type="Proteomes" id="UP000184047">
    <property type="component" value="Unassembled WGS sequence"/>
</dbReference>
<keyword evidence="1" id="KW-0812">Transmembrane</keyword>
<evidence type="ECO:0000256" key="1">
    <source>
        <dbReference type="SAM" id="Phobius"/>
    </source>
</evidence>
<organism evidence="2 3">
    <name type="scientific">Chryseobacterium oranimense</name>
    <dbReference type="NCBI Taxonomy" id="421058"/>
    <lineage>
        <taxon>Bacteria</taxon>
        <taxon>Pseudomonadati</taxon>
        <taxon>Bacteroidota</taxon>
        <taxon>Flavobacteriia</taxon>
        <taxon>Flavobacteriales</taxon>
        <taxon>Weeksellaceae</taxon>
        <taxon>Chryseobacterium group</taxon>
        <taxon>Chryseobacterium</taxon>
    </lineage>
</organism>
<feature type="transmembrane region" description="Helical" evidence="1">
    <location>
        <begin position="88"/>
        <end position="110"/>
    </location>
</feature>
<name>A0A1M5KJ92_9FLAO</name>
<gene>
    <name evidence="2" type="ORF">SAMN05421866_0726</name>
</gene>
<protein>
    <submittedName>
        <fullName evidence="2">Uncharacterized protein</fullName>
    </submittedName>
</protein>
<evidence type="ECO:0000313" key="2">
    <source>
        <dbReference type="EMBL" id="SHG52778.1"/>
    </source>
</evidence>
<proteinExistence type="predicted"/>
<dbReference type="AlphaFoldDB" id="A0A1M5KJ92"/>
<dbReference type="OrthoDB" id="1270942at2"/>